<evidence type="ECO:0000313" key="1">
    <source>
        <dbReference type="EMBL" id="CAG8544842.1"/>
    </source>
</evidence>
<dbReference type="EMBL" id="CAJVQC010004755">
    <property type="protein sequence ID" value="CAG8544842.1"/>
    <property type="molecule type" value="Genomic_DNA"/>
</dbReference>
<organism evidence="1 2">
    <name type="scientific">Racocetra persica</name>
    <dbReference type="NCBI Taxonomy" id="160502"/>
    <lineage>
        <taxon>Eukaryota</taxon>
        <taxon>Fungi</taxon>
        <taxon>Fungi incertae sedis</taxon>
        <taxon>Mucoromycota</taxon>
        <taxon>Glomeromycotina</taxon>
        <taxon>Glomeromycetes</taxon>
        <taxon>Diversisporales</taxon>
        <taxon>Gigasporaceae</taxon>
        <taxon>Racocetra</taxon>
    </lineage>
</organism>
<dbReference type="Proteomes" id="UP000789920">
    <property type="component" value="Unassembled WGS sequence"/>
</dbReference>
<proteinExistence type="predicted"/>
<protein>
    <submittedName>
        <fullName evidence="1">2778_t:CDS:1</fullName>
    </submittedName>
</protein>
<gene>
    <name evidence="1" type="ORF">RPERSI_LOCUS3708</name>
</gene>
<reference evidence="1" key="1">
    <citation type="submission" date="2021-06" db="EMBL/GenBank/DDBJ databases">
        <authorList>
            <person name="Kallberg Y."/>
            <person name="Tangrot J."/>
            <person name="Rosling A."/>
        </authorList>
    </citation>
    <scope>NUCLEOTIDE SEQUENCE</scope>
    <source>
        <strain evidence="1">MA461A</strain>
    </source>
</reference>
<keyword evidence="2" id="KW-1185">Reference proteome</keyword>
<accession>A0ACA9LRB2</accession>
<evidence type="ECO:0000313" key="2">
    <source>
        <dbReference type="Proteomes" id="UP000789920"/>
    </source>
</evidence>
<name>A0ACA9LRB2_9GLOM</name>
<sequence>MVAASASRGFMRNWYRLEILPIYVVTGFAVVGGSWYLTRLARGPDVVWDKNTSKTYVSKSEVRQDKQKKPMDAYSLKQIANSVVYIFFSTHFLIITRTQIPFVHIDMFEIDFKLRIGTK</sequence>
<comment type="caution">
    <text evidence="1">The sequence shown here is derived from an EMBL/GenBank/DDBJ whole genome shotgun (WGS) entry which is preliminary data.</text>
</comment>